<dbReference type="Proteomes" id="UP000053029">
    <property type="component" value="Unassembled WGS sequence"/>
</dbReference>
<protein>
    <submittedName>
        <fullName evidence="2">Uncharacterized protein</fullName>
    </submittedName>
</protein>
<feature type="region of interest" description="Disordered" evidence="1">
    <location>
        <begin position="129"/>
        <end position="170"/>
    </location>
</feature>
<evidence type="ECO:0000256" key="1">
    <source>
        <dbReference type="SAM" id="MobiDB-lite"/>
    </source>
</evidence>
<organism evidence="2 3">
    <name type="scientific">Fonsecaea pedrosoi CBS 271.37</name>
    <dbReference type="NCBI Taxonomy" id="1442368"/>
    <lineage>
        <taxon>Eukaryota</taxon>
        <taxon>Fungi</taxon>
        <taxon>Dikarya</taxon>
        <taxon>Ascomycota</taxon>
        <taxon>Pezizomycotina</taxon>
        <taxon>Eurotiomycetes</taxon>
        <taxon>Chaetothyriomycetidae</taxon>
        <taxon>Chaetothyriales</taxon>
        <taxon>Herpotrichiellaceae</taxon>
        <taxon>Fonsecaea</taxon>
    </lineage>
</organism>
<dbReference type="EMBL" id="KN846974">
    <property type="protein sequence ID" value="KIW76940.1"/>
    <property type="molecule type" value="Genomic_DNA"/>
</dbReference>
<proteinExistence type="predicted"/>
<keyword evidence="3" id="KW-1185">Reference proteome</keyword>
<gene>
    <name evidence="2" type="ORF">Z517_09384</name>
</gene>
<dbReference type="STRING" id="1442368.A0A0D2GE77"/>
<dbReference type="AlphaFoldDB" id="A0A0D2GE77"/>
<reference evidence="2 3" key="1">
    <citation type="submission" date="2015-01" db="EMBL/GenBank/DDBJ databases">
        <title>The Genome Sequence of Fonsecaea pedrosoi CBS 271.37.</title>
        <authorList>
            <consortium name="The Broad Institute Genomics Platform"/>
            <person name="Cuomo C."/>
            <person name="de Hoog S."/>
            <person name="Gorbushina A."/>
            <person name="Stielow B."/>
            <person name="Teixiera M."/>
            <person name="Abouelleil A."/>
            <person name="Chapman S.B."/>
            <person name="Priest M."/>
            <person name="Young S.K."/>
            <person name="Wortman J."/>
            <person name="Nusbaum C."/>
            <person name="Birren B."/>
        </authorList>
    </citation>
    <scope>NUCLEOTIDE SEQUENCE [LARGE SCALE GENOMIC DNA]</scope>
    <source>
        <strain evidence="2 3">CBS 271.37</strain>
    </source>
</reference>
<dbReference type="VEuPathDB" id="FungiDB:Z517_09384"/>
<accession>A0A0D2GE77</accession>
<dbReference type="HOGENOM" id="CLU_1030730_0_0_1"/>
<sequence length="270" mass="30330">MRSKRVGKPVVFLGDPCGICETSRSFSRPFSKPQTVLKVLDQPRDSAELNVVLLLRWQTFNVLPLSLIRTTSAPRCHRVDKDLRDDQPFLYSTKSNIDPGLGHPGLAVLSQIGEMLTARVHVIIKARPVRGTQGSDSGSRSRSRDMKRNKRTSETGSWTESRTESMRTTTTMKTSYTGAIAVLNYIAQYTTQAERPLTSFVSKTMNRLQEVRHLLLDLHLSISSHSIQLLDCRPEAGRLLPIDSKTDGESLKRGQSPLKKYKIKYNYAGL</sequence>
<dbReference type="RefSeq" id="XP_013280748.1">
    <property type="nucleotide sequence ID" value="XM_013425294.1"/>
</dbReference>
<evidence type="ECO:0000313" key="2">
    <source>
        <dbReference type="EMBL" id="KIW76940.1"/>
    </source>
</evidence>
<evidence type="ECO:0000313" key="3">
    <source>
        <dbReference type="Proteomes" id="UP000053029"/>
    </source>
</evidence>
<name>A0A0D2GE77_9EURO</name>
<dbReference type="GeneID" id="25308874"/>